<dbReference type="InterPro" id="IPR009057">
    <property type="entry name" value="Homeodomain-like_sf"/>
</dbReference>
<evidence type="ECO:0000256" key="6">
    <source>
        <dbReference type="PROSITE-ProRule" id="PRU00169"/>
    </source>
</evidence>
<reference evidence="10" key="1">
    <citation type="journal article" date="2014" name="Int. J. Syst. Evol. Microbiol.">
        <title>Complete genome sequence of Corynebacterium casei LMG S-19264T (=DSM 44701T), isolated from a smear-ripened cheese.</title>
        <authorList>
            <consortium name="US DOE Joint Genome Institute (JGI-PGF)"/>
            <person name="Walter F."/>
            <person name="Albersmeier A."/>
            <person name="Kalinowski J."/>
            <person name="Ruckert C."/>
        </authorList>
    </citation>
    <scope>NUCLEOTIDE SEQUENCE</scope>
    <source>
        <strain evidence="10">KCTC 22169</strain>
    </source>
</reference>
<dbReference type="CDD" id="cd00009">
    <property type="entry name" value="AAA"/>
    <property type="match status" value="1"/>
</dbReference>
<dbReference type="Pfam" id="PF00072">
    <property type="entry name" value="Response_reg"/>
    <property type="match status" value="1"/>
</dbReference>
<dbReference type="Gene3D" id="3.40.50.300">
    <property type="entry name" value="P-loop containing nucleotide triphosphate hydrolases"/>
    <property type="match status" value="1"/>
</dbReference>
<dbReference type="PROSITE" id="PS50045">
    <property type="entry name" value="SIGMA54_INTERACT_4"/>
    <property type="match status" value="1"/>
</dbReference>
<evidence type="ECO:0000256" key="3">
    <source>
        <dbReference type="ARBA" id="ARBA00023015"/>
    </source>
</evidence>
<dbReference type="InterPro" id="IPR002197">
    <property type="entry name" value="HTH_Fis"/>
</dbReference>
<feature type="compositionally biased region" description="Basic and acidic residues" evidence="7">
    <location>
        <begin position="391"/>
        <end position="405"/>
    </location>
</feature>
<accession>A0A918NIT3</accession>
<dbReference type="InterPro" id="IPR027417">
    <property type="entry name" value="P-loop_NTPase"/>
</dbReference>
<dbReference type="Pfam" id="PF25601">
    <property type="entry name" value="AAA_lid_14"/>
    <property type="match status" value="1"/>
</dbReference>
<protein>
    <submittedName>
        <fullName evidence="10">Acetoacetate metabolism regulatory protein AtoC</fullName>
    </submittedName>
</protein>
<dbReference type="GO" id="GO:0005524">
    <property type="term" value="F:ATP binding"/>
    <property type="evidence" value="ECO:0007669"/>
    <property type="project" value="UniProtKB-KW"/>
</dbReference>
<dbReference type="InterPro" id="IPR025662">
    <property type="entry name" value="Sigma_54_int_dom_ATP-bd_1"/>
</dbReference>
<dbReference type="Pfam" id="PF02954">
    <property type="entry name" value="HTH_8"/>
    <property type="match status" value="1"/>
</dbReference>
<dbReference type="InterPro" id="IPR001789">
    <property type="entry name" value="Sig_transdc_resp-reg_receiver"/>
</dbReference>
<dbReference type="AlphaFoldDB" id="A0A918NIT3"/>
<evidence type="ECO:0000256" key="5">
    <source>
        <dbReference type="ARBA" id="ARBA00023163"/>
    </source>
</evidence>
<dbReference type="InterPro" id="IPR002078">
    <property type="entry name" value="Sigma_54_int"/>
</dbReference>
<dbReference type="InterPro" id="IPR025944">
    <property type="entry name" value="Sigma_54_int_dom_CS"/>
</dbReference>
<organism evidence="10 11">
    <name type="scientific">Saccharospirillum salsuginis</name>
    <dbReference type="NCBI Taxonomy" id="418750"/>
    <lineage>
        <taxon>Bacteria</taxon>
        <taxon>Pseudomonadati</taxon>
        <taxon>Pseudomonadota</taxon>
        <taxon>Gammaproteobacteria</taxon>
        <taxon>Oceanospirillales</taxon>
        <taxon>Saccharospirillaceae</taxon>
        <taxon>Saccharospirillum</taxon>
    </lineage>
</organism>
<feature type="modified residue" description="4-aspartylphosphate" evidence="6">
    <location>
        <position position="55"/>
    </location>
</feature>
<dbReference type="PROSITE" id="PS00676">
    <property type="entry name" value="SIGMA54_INTERACT_2"/>
    <property type="match status" value="1"/>
</dbReference>
<keyword evidence="1" id="KW-0547">Nucleotide-binding</keyword>
<dbReference type="SUPFAM" id="SSF52540">
    <property type="entry name" value="P-loop containing nucleoside triphosphate hydrolases"/>
    <property type="match status" value="1"/>
</dbReference>
<dbReference type="PROSITE" id="PS00688">
    <property type="entry name" value="SIGMA54_INTERACT_3"/>
    <property type="match status" value="1"/>
</dbReference>
<dbReference type="GO" id="GO:0043565">
    <property type="term" value="F:sequence-specific DNA binding"/>
    <property type="evidence" value="ECO:0007669"/>
    <property type="project" value="InterPro"/>
</dbReference>
<dbReference type="SUPFAM" id="SSF46689">
    <property type="entry name" value="Homeodomain-like"/>
    <property type="match status" value="1"/>
</dbReference>
<dbReference type="InterPro" id="IPR025943">
    <property type="entry name" value="Sigma_54_int_dom_ATP-bd_2"/>
</dbReference>
<dbReference type="FunFam" id="3.40.50.300:FF:000006">
    <property type="entry name" value="DNA-binding transcriptional regulator NtrC"/>
    <property type="match status" value="1"/>
</dbReference>
<name>A0A918NIT3_9GAMM</name>
<dbReference type="GO" id="GO:0000160">
    <property type="term" value="P:phosphorelay signal transduction system"/>
    <property type="evidence" value="ECO:0007669"/>
    <property type="project" value="InterPro"/>
</dbReference>
<dbReference type="GO" id="GO:0006355">
    <property type="term" value="P:regulation of DNA-templated transcription"/>
    <property type="evidence" value="ECO:0007669"/>
    <property type="project" value="InterPro"/>
</dbReference>
<dbReference type="SUPFAM" id="SSF52172">
    <property type="entry name" value="CheY-like"/>
    <property type="match status" value="1"/>
</dbReference>
<dbReference type="RefSeq" id="WP_189612621.1">
    <property type="nucleotide sequence ID" value="NZ_BMXR01000014.1"/>
</dbReference>
<feature type="region of interest" description="Disordered" evidence="7">
    <location>
        <begin position="391"/>
        <end position="413"/>
    </location>
</feature>
<evidence type="ECO:0000259" key="8">
    <source>
        <dbReference type="PROSITE" id="PS50045"/>
    </source>
</evidence>
<keyword evidence="11" id="KW-1185">Reference proteome</keyword>
<dbReference type="PROSITE" id="PS00675">
    <property type="entry name" value="SIGMA54_INTERACT_1"/>
    <property type="match status" value="1"/>
</dbReference>
<keyword evidence="4" id="KW-0238">DNA-binding</keyword>
<feature type="domain" description="Sigma-54 factor interaction" evidence="8">
    <location>
        <begin position="144"/>
        <end position="373"/>
    </location>
</feature>
<feature type="domain" description="Response regulatory" evidence="9">
    <location>
        <begin position="6"/>
        <end position="120"/>
    </location>
</feature>
<sequence length="456" mass="50843">MPEHRTALVVEDDPDLAELLVEELTDEGFTVSQAESTEAALPQLHEQRPLLVVSDLKLPGADGLAMLEHCRRCDWSPLFVMITAYGTIGQAVDALKLGADEFLTKPLSMDHFLIRIRKLMEHRALDSEVARYRKLFEQDDFHGIIGQSPAARRLFRDIQRTGQAEGPVLILGESGSGKELVARALHAESQRSQGPFIAVNCAGIPTELMESEFFGHAAGAFTGAKSARAGLFQQADGGTLMLDEIAELPMALQSKLLRVLQEHRLRRVGEDRERTVDVRILAATHQDLEQRVQAGTFRQDLYYRLETFTLTVPPLRERSDDVLQLADHFLKATEQPNAAGVEGLAESARQVLLDYPFPGNVRELRNAIERAVAFCDGPLIEAEDLPDRMREASRHADAKPVRPEVEPDGDALPTLNDVQRQYIHRIMAHTGGNKRQAASILGVTRRTLYRWLSEES</sequence>
<dbReference type="PROSITE" id="PS50110">
    <property type="entry name" value="RESPONSE_REGULATORY"/>
    <property type="match status" value="1"/>
</dbReference>
<dbReference type="InterPro" id="IPR058031">
    <property type="entry name" value="AAA_lid_NorR"/>
</dbReference>
<evidence type="ECO:0000256" key="2">
    <source>
        <dbReference type="ARBA" id="ARBA00022840"/>
    </source>
</evidence>
<dbReference type="Proteomes" id="UP000626148">
    <property type="component" value="Unassembled WGS sequence"/>
</dbReference>
<keyword evidence="6" id="KW-0597">Phosphoprotein</keyword>
<dbReference type="SMART" id="SM00448">
    <property type="entry name" value="REC"/>
    <property type="match status" value="1"/>
</dbReference>
<keyword evidence="5" id="KW-0804">Transcription</keyword>
<dbReference type="Gene3D" id="1.10.8.60">
    <property type="match status" value="1"/>
</dbReference>
<keyword evidence="2" id="KW-0067">ATP-binding</keyword>
<evidence type="ECO:0000259" key="9">
    <source>
        <dbReference type="PROSITE" id="PS50110"/>
    </source>
</evidence>
<evidence type="ECO:0000313" key="10">
    <source>
        <dbReference type="EMBL" id="GGX70758.1"/>
    </source>
</evidence>
<dbReference type="PANTHER" id="PTHR32071">
    <property type="entry name" value="TRANSCRIPTIONAL REGULATORY PROTEIN"/>
    <property type="match status" value="1"/>
</dbReference>
<evidence type="ECO:0000313" key="11">
    <source>
        <dbReference type="Proteomes" id="UP000626148"/>
    </source>
</evidence>
<dbReference type="EMBL" id="BMXR01000014">
    <property type="protein sequence ID" value="GGX70758.1"/>
    <property type="molecule type" value="Genomic_DNA"/>
</dbReference>
<evidence type="ECO:0000256" key="1">
    <source>
        <dbReference type="ARBA" id="ARBA00022741"/>
    </source>
</evidence>
<dbReference type="Gene3D" id="3.40.50.2300">
    <property type="match status" value="1"/>
</dbReference>
<evidence type="ECO:0000256" key="7">
    <source>
        <dbReference type="SAM" id="MobiDB-lite"/>
    </source>
</evidence>
<comment type="caution">
    <text evidence="10">The sequence shown here is derived from an EMBL/GenBank/DDBJ whole genome shotgun (WGS) entry which is preliminary data.</text>
</comment>
<evidence type="ECO:0000256" key="4">
    <source>
        <dbReference type="ARBA" id="ARBA00023125"/>
    </source>
</evidence>
<dbReference type="InterPro" id="IPR003593">
    <property type="entry name" value="AAA+_ATPase"/>
</dbReference>
<dbReference type="PRINTS" id="PR01590">
    <property type="entry name" value="HTHFIS"/>
</dbReference>
<dbReference type="SMART" id="SM00382">
    <property type="entry name" value="AAA"/>
    <property type="match status" value="1"/>
</dbReference>
<dbReference type="Gene3D" id="1.10.10.60">
    <property type="entry name" value="Homeodomain-like"/>
    <property type="match status" value="1"/>
</dbReference>
<dbReference type="Pfam" id="PF00158">
    <property type="entry name" value="Sigma54_activat"/>
    <property type="match status" value="1"/>
</dbReference>
<proteinExistence type="predicted"/>
<gene>
    <name evidence="10" type="primary">pilR</name>
    <name evidence="10" type="ORF">GCM10007392_42800</name>
</gene>
<dbReference type="InterPro" id="IPR011006">
    <property type="entry name" value="CheY-like_superfamily"/>
</dbReference>
<keyword evidence="3" id="KW-0805">Transcription regulation</keyword>
<reference evidence="10" key="2">
    <citation type="submission" date="2020-09" db="EMBL/GenBank/DDBJ databases">
        <authorList>
            <person name="Sun Q."/>
            <person name="Kim S."/>
        </authorList>
    </citation>
    <scope>NUCLEOTIDE SEQUENCE</scope>
    <source>
        <strain evidence="10">KCTC 22169</strain>
    </source>
</reference>